<evidence type="ECO:0000313" key="3">
    <source>
        <dbReference type="Proteomes" id="UP001619887"/>
    </source>
</evidence>
<dbReference type="Proteomes" id="UP001619887">
    <property type="component" value="Unassembled WGS sequence"/>
</dbReference>
<sequence>MCLYFYYVPLEDPVYKSLFLFFYPTPSPALPALTPTSSTSLLWTQTLVTPVRLAIVGQPAKDPDSKGFDSTHHTERDNGNGSICGIP</sequence>
<organism evidence="2 3">
    <name type="scientific">Pagothenia borchgrevinki</name>
    <name type="common">Bald rockcod</name>
    <name type="synonym">Trematomus borchgrevinki</name>
    <dbReference type="NCBI Taxonomy" id="8213"/>
    <lineage>
        <taxon>Eukaryota</taxon>
        <taxon>Metazoa</taxon>
        <taxon>Chordata</taxon>
        <taxon>Craniata</taxon>
        <taxon>Vertebrata</taxon>
        <taxon>Euteleostomi</taxon>
        <taxon>Actinopterygii</taxon>
        <taxon>Neopterygii</taxon>
        <taxon>Teleostei</taxon>
        <taxon>Neoteleostei</taxon>
        <taxon>Acanthomorphata</taxon>
        <taxon>Eupercaria</taxon>
        <taxon>Perciformes</taxon>
        <taxon>Notothenioidei</taxon>
        <taxon>Nototheniidae</taxon>
        <taxon>Pagothenia</taxon>
    </lineage>
</organism>
<feature type="compositionally biased region" description="Basic and acidic residues" evidence="1">
    <location>
        <begin position="61"/>
        <end position="78"/>
    </location>
</feature>
<comment type="caution">
    <text evidence="2">The sequence shown here is derived from an EMBL/GenBank/DDBJ whole genome shotgun (WGS) entry which is preliminary data.</text>
</comment>
<keyword evidence="3" id="KW-1185">Reference proteome</keyword>
<dbReference type="AlphaFoldDB" id="A0ABD2H650"/>
<evidence type="ECO:0000313" key="2">
    <source>
        <dbReference type="EMBL" id="KAL3061430.1"/>
    </source>
</evidence>
<reference evidence="2 3" key="1">
    <citation type="journal article" date="2022" name="G3 (Bethesda)">
        <title>Evaluating Illumina-, Nanopore-, and PacBio-based genome assembly strategies with the bald notothen, Trematomus borchgrevinki.</title>
        <authorList>
            <person name="Rayamajhi N."/>
            <person name="Cheng C.C."/>
            <person name="Catchen J.M."/>
        </authorList>
    </citation>
    <scope>NUCLEOTIDE SEQUENCE [LARGE SCALE GENOMIC DNA]</scope>
    <source>
        <strain evidence="2">AGRC-2024</strain>
    </source>
</reference>
<gene>
    <name evidence="2" type="ORF">OYC64_009578</name>
</gene>
<proteinExistence type="predicted"/>
<accession>A0ABD2H650</accession>
<feature type="region of interest" description="Disordered" evidence="1">
    <location>
        <begin position="58"/>
        <end position="87"/>
    </location>
</feature>
<reference evidence="2 3" key="2">
    <citation type="journal article" date="2024" name="G3 (Bethesda)">
        <title>The genome of the cryopelagic Antarctic bald notothen, Trematomus borchgrevinki.</title>
        <authorList>
            <person name="Rayamajhi N."/>
            <person name="Rivera-Colon A.G."/>
            <person name="Minhas B.F."/>
            <person name="Cheng C.C."/>
            <person name="Catchen J.M."/>
        </authorList>
    </citation>
    <scope>NUCLEOTIDE SEQUENCE [LARGE SCALE GENOMIC DNA]</scope>
    <source>
        <strain evidence="2">AGRC-2024</strain>
    </source>
</reference>
<evidence type="ECO:0000256" key="1">
    <source>
        <dbReference type="SAM" id="MobiDB-lite"/>
    </source>
</evidence>
<dbReference type="EMBL" id="JBIYXZ010002072">
    <property type="protein sequence ID" value="KAL3061430.1"/>
    <property type="molecule type" value="Genomic_DNA"/>
</dbReference>
<protein>
    <submittedName>
        <fullName evidence="2">Uncharacterized protein</fullName>
    </submittedName>
</protein>
<name>A0ABD2H650_PAGBO</name>